<name>A0A850N8K5_9FLAO</name>
<evidence type="ECO:0000259" key="5">
    <source>
        <dbReference type="PROSITE" id="PS50043"/>
    </source>
</evidence>
<evidence type="ECO:0000256" key="3">
    <source>
        <dbReference type="ARBA" id="ARBA00023163"/>
    </source>
</evidence>
<comment type="caution">
    <text evidence="6">The sequence shown here is derived from an EMBL/GenBank/DDBJ whole genome shotgun (WGS) entry which is preliminary data.</text>
</comment>
<dbReference type="InterPro" id="IPR036388">
    <property type="entry name" value="WH-like_DNA-bd_sf"/>
</dbReference>
<feature type="domain" description="HTH luxR-type" evidence="5">
    <location>
        <begin position="239"/>
        <end position="303"/>
    </location>
</feature>
<dbReference type="PRINTS" id="PR00038">
    <property type="entry name" value="HTHLUXR"/>
</dbReference>
<feature type="transmembrane region" description="Helical" evidence="4">
    <location>
        <begin position="38"/>
        <end position="57"/>
    </location>
</feature>
<dbReference type="InterPro" id="IPR000792">
    <property type="entry name" value="Tscrpt_reg_LuxR_C"/>
</dbReference>
<feature type="transmembrane region" description="Helical" evidence="4">
    <location>
        <begin position="169"/>
        <end position="186"/>
    </location>
</feature>
<dbReference type="PANTHER" id="PTHR44688:SF16">
    <property type="entry name" value="DNA-BINDING TRANSCRIPTIONAL ACTIVATOR DEVR_DOSR"/>
    <property type="match status" value="1"/>
</dbReference>
<dbReference type="PANTHER" id="PTHR44688">
    <property type="entry name" value="DNA-BINDING TRANSCRIPTIONAL ACTIVATOR DEVR_DOSR"/>
    <property type="match status" value="1"/>
</dbReference>
<sequence>MFGTSIHWTTFFYLLIDTIIVILALIQNPKIKQLSLRRYIILGCLFVLYNLTGGFLPDHSFLKPLILQYIITYGVAIALCVYLIYYLYKDYDIIFLKRYFSIKNIGITLIVGFIILFLIPYLITGSLDSARILFTLPTSVLGFIFLGLFYRRISEIKIQNSFFSKRKKLSTTSIGCIVLLPILTVIGDYQWLTFTVMNLAFYTITALEIYRYIYLIKNQGKLYKVLNFNEESDQNLVKNKIIFQNLTRREFEIALFILSKSSYKKIAKQLFIAENTVSKHASNIFRKTGTNNRKEFLDRFLKN</sequence>
<evidence type="ECO:0000256" key="4">
    <source>
        <dbReference type="SAM" id="Phobius"/>
    </source>
</evidence>
<dbReference type="Pfam" id="PF00196">
    <property type="entry name" value="GerE"/>
    <property type="match status" value="1"/>
</dbReference>
<dbReference type="GO" id="GO:0006355">
    <property type="term" value="P:regulation of DNA-templated transcription"/>
    <property type="evidence" value="ECO:0007669"/>
    <property type="project" value="InterPro"/>
</dbReference>
<dbReference type="GO" id="GO:0003677">
    <property type="term" value="F:DNA binding"/>
    <property type="evidence" value="ECO:0007669"/>
    <property type="project" value="UniProtKB-KW"/>
</dbReference>
<protein>
    <submittedName>
        <fullName evidence="6">LuxR family transcriptional regulator</fullName>
    </submittedName>
</protein>
<feature type="transmembrane region" description="Helical" evidence="4">
    <location>
        <begin position="69"/>
        <end position="88"/>
    </location>
</feature>
<feature type="transmembrane region" description="Helical" evidence="4">
    <location>
        <begin position="129"/>
        <end position="149"/>
    </location>
</feature>
<dbReference type="EMBL" id="WYET01000001">
    <property type="protein sequence ID" value="NVN17571.1"/>
    <property type="molecule type" value="Genomic_DNA"/>
</dbReference>
<proteinExistence type="predicted"/>
<evidence type="ECO:0000313" key="7">
    <source>
        <dbReference type="Proteomes" id="UP000558089"/>
    </source>
</evidence>
<keyword evidence="4" id="KW-0812">Transmembrane</keyword>
<keyword evidence="2" id="KW-0238">DNA-binding</keyword>
<dbReference type="SMART" id="SM00421">
    <property type="entry name" value="HTH_LUXR"/>
    <property type="match status" value="1"/>
</dbReference>
<reference evidence="6 7" key="1">
    <citation type="submission" date="2020-01" db="EMBL/GenBank/DDBJ databases">
        <title>Draft Genome Analysis of Muricauda sp. HICW Isolated from coastal seawater of PR China.</title>
        <authorList>
            <person name="Chen M.-X."/>
        </authorList>
    </citation>
    <scope>NUCLEOTIDE SEQUENCE [LARGE SCALE GENOMIC DNA]</scope>
    <source>
        <strain evidence="6 7">HICW</strain>
    </source>
</reference>
<keyword evidence="7" id="KW-1185">Reference proteome</keyword>
<evidence type="ECO:0000256" key="1">
    <source>
        <dbReference type="ARBA" id="ARBA00023015"/>
    </source>
</evidence>
<feature type="transmembrane region" description="Helical" evidence="4">
    <location>
        <begin position="6"/>
        <end position="26"/>
    </location>
</feature>
<dbReference type="InterPro" id="IPR016032">
    <property type="entry name" value="Sig_transdc_resp-reg_C-effctor"/>
</dbReference>
<dbReference type="Gene3D" id="1.10.10.10">
    <property type="entry name" value="Winged helix-like DNA-binding domain superfamily/Winged helix DNA-binding domain"/>
    <property type="match status" value="1"/>
</dbReference>
<dbReference type="SUPFAM" id="SSF46894">
    <property type="entry name" value="C-terminal effector domain of the bipartite response regulators"/>
    <property type="match status" value="1"/>
</dbReference>
<dbReference type="Proteomes" id="UP000558089">
    <property type="component" value="Unassembled WGS sequence"/>
</dbReference>
<dbReference type="AlphaFoldDB" id="A0A850N8K5"/>
<accession>A0A850N8K5</accession>
<dbReference type="CDD" id="cd06170">
    <property type="entry name" value="LuxR_C_like"/>
    <property type="match status" value="1"/>
</dbReference>
<gene>
    <name evidence="6" type="ORF">GUA46_04385</name>
</gene>
<feature type="transmembrane region" description="Helical" evidence="4">
    <location>
        <begin position="192"/>
        <end position="214"/>
    </location>
</feature>
<dbReference type="PROSITE" id="PS50043">
    <property type="entry name" value="HTH_LUXR_2"/>
    <property type="match status" value="1"/>
</dbReference>
<keyword evidence="4" id="KW-1133">Transmembrane helix</keyword>
<keyword evidence="4" id="KW-0472">Membrane</keyword>
<organism evidence="6 7">
    <name type="scientific">Flagellimonas chongwuensis</name>
    <dbReference type="NCBI Taxonomy" id="2697365"/>
    <lineage>
        <taxon>Bacteria</taxon>
        <taxon>Pseudomonadati</taxon>
        <taxon>Bacteroidota</taxon>
        <taxon>Flavobacteriia</taxon>
        <taxon>Flavobacteriales</taxon>
        <taxon>Flavobacteriaceae</taxon>
        <taxon>Flagellimonas</taxon>
    </lineage>
</organism>
<feature type="transmembrane region" description="Helical" evidence="4">
    <location>
        <begin position="100"/>
        <end position="123"/>
    </location>
</feature>
<keyword evidence="3" id="KW-0804">Transcription</keyword>
<keyword evidence="1" id="KW-0805">Transcription regulation</keyword>
<evidence type="ECO:0000313" key="6">
    <source>
        <dbReference type="EMBL" id="NVN17571.1"/>
    </source>
</evidence>
<evidence type="ECO:0000256" key="2">
    <source>
        <dbReference type="ARBA" id="ARBA00023125"/>
    </source>
</evidence>